<accession>J0M3F7</accession>
<protein>
    <submittedName>
        <fullName evidence="2">Putative membrane protein</fullName>
    </submittedName>
</protein>
<dbReference type="AlphaFoldDB" id="J0M3F7"/>
<evidence type="ECO:0000256" key="1">
    <source>
        <dbReference type="SAM" id="Phobius"/>
    </source>
</evidence>
<dbReference type="PATRIC" id="fig|992050.3.peg.382"/>
<dbReference type="Proteomes" id="UP000003895">
    <property type="component" value="Unassembled WGS sequence"/>
</dbReference>
<comment type="caution">
    <text evidence="2">The sequence shown here is derived from an EMBL/GenBank/DDBJ whole genome shotgun (WGS) entry which is preliminary data.</text>
</comment>
<sequence>MGWLSFFNLSFILVSLFFNLLAYFSFNALLLISKFSID</sequence>
<organism evidence="2 3">
    <name type="scientific">Helicobacter pylori Hp H-45</name>
    <dbReference type="NCBI Taxonomy" id="992050"/>
    <lineage>
        <taxon>Bacteria</taxon>
        <taxon>Pseudomonadati</taxon>
        <taxon>Campylobacterota</taxon>
        <taxon>Epsilonproteobacteria</taxon>
        <taxon>Campylobacterales</taxon>
        <taxon>Helicobacteraceae</taxon>
        <taxon>Helicobacter</taxon>
    </lineage>
</organism>
<keyword evidence="1" id="KW-0472">Membrane</keyword>
<keyword evidence="1" id="KW-1133">Transmembrane helix</keyword>
<proteinExistence type="predicted"/>
<keyword evidence="1" id="KW-0812">Transmembrane</keyword>
<evidence type="ECO:0000313" key="2">
    <source>
        <dbReference type="EMBL" id="EJB68990.1"/>
    </source>
</evidence>
<gene>
    <name evidence="2" type="ORF">HPHPH45_0384</name>
</gene>
<name>J0M3F7_HELPX</name>
<dbReference type="EMBL" id="AKOQ01000003">
    <property type="protein sequence ID" value="EJB68990.1"/>
    <property type="molecule type" value="Genomic_DNA"/>
</dbReference>
<reference evidence="2 3" key="1">
    <citation type="journal article" date="2013" name="Pathog. Dis.">
        <title>Genome sequences of 65 Helicobacter pylori strains isolated from asymptomatic individuals and patients with gastric cancer, peptic ulcer disease, or gastritis.</title>
        <authorList>
            <person name="Blanchard T.G."/>
            <person name="Czinn S.J."/>
            <person name="Correa P."/>
            <person name="Nakazawa T."/>
            <person name="Keelan M."/>
            <person name="Morningstar L."/>
            <person name="Santana-Cruz I."/>
            <person name="Maroo A."/>
            <person name="McCracken C."/>
            <person name="Shefchek K."/>
            <person name="Daugherty S."/>
            <person name="Song Y."/>
            <person name="Fraser C.M."/>
            <person name="Fricke W.F."/>
        </authorList>
    </citation>
    <scope>NUCLEOTIDE SEQUENCE [LARGE SCALE GENOMIC DNA]</scope>
    <source>
        <strain evidence="2 3">Hp H-45</strain>
    </source>
</reference>
<feature type="transmembrane region" description="Helical" evidence="1">
    <location>
        <begin position="6"/>
        <end position="32"/>
    </location>
</feature>
<evidence type="ECO:0000313" key="3">
    <source>
        <dbReference type="Proteomes" id="UP000003895"/>
    </source>
</evidence>